<dbReference type="InterPro" id="IPR036866">
    <property type="entry name" value="RibonucZ/Hydroxyglut_hydro"/>
</dbReference>
<dbReference type="PANTHER" id="PTHR30619:SF1">
    <property type="entry name" value="RECOMBINATION PROTEIN 2"/>
    <property type="match status" value="1"/>
</dbReference>
<gene>
    <name evidence="2" type="ORF">HNQ08_004853</name>
</gene>
<protein>
    <recommendedName>
        <fullName evidence="4">Metallo-beta-lactamase domain-containing protein</fullName>
    </recommendedName>
</protein>
<proteinExistence type="predicted"/>
<dbReference type="InterPro" id="IPR052159">
    <property type="entry name" value="Competence_DNA_uptake"/>
</dbReference>
<evidence type="ECO:0000313" key="2">
    <source>
        <dbReference type="EMBL" id="MBB5365727.1"/>
    </source>
</evidence>
<dbReference type="Gene3D" id="3.60.15.10">
    <property type="entry name" value="Ribonuclease Z/Hydroxyacylglutathione hydrolase-like"/>
    <property type="match status" value="1"/>
</dbReference>
<dbReference type="Proteomes" id="UP000552709">
    <property type="component" value="Unassembled WGS sequence"/>
</dbReference>
<name>A0A7W8JYU4_9DEIO</name>
<sequence>MNLLIVTHCHADHIGCLPRMVEAGDLTADVALVADEYLGFGRTFDGAEPDAVDDLSSSALRVLAALREESRVDSSDEALRAFLQDAVTLEQRYTRMLQRLATRGTRVVRYGRDDHSVVEEAFAEVELKILGPSIEQLLTCAELLQREQGGDAAVLARLSDAGTEELASYRALVEERLSDGEPLADRVARGAVINNQSIVVRLGPPGRRVLLTGDLQFARSEVPSIDEEIGDLLERVLADAPYKFVKTAHHTAENGFDIATLEALAPAVVVHTGGSDDPKHPNAKVLAQLRQADAAFKFARTDRNGRVRFDGDSVTVERGRVDDFTPNSSDEPQFNSTSPQEVHVHVDVPSGVSTVHIHVHFGESSEPAAGRTSIAADPPSAPHREELAQGRALPHLMFVTNPSKLERRVGVEATTRAMRLVESAGHTLLRVGSFDEAITALRAHHDVKGVVLLGGYEVLPAKRVDVLSDRLRADRRLDPRDDEDQFIVWSDDPYGDLDGDGLPSVPVSRVPDGGDAATLLGALLGAPVGGAEKFGVRNAARPFANAIWQSIPGQLPLLASRPTEARHIRSANVNASLAYFMLHGSDRDTTRFWGEAGGEVLEAFNAALVPDTFGGVVFTGCCYGALIAQRRALETQGGVADLPADRSIALRFLRAGARAFVGCTGTHYSPGERQLAYGGPMHLAFMRRHLDERLAPAEALFHARGDYLAGIPYVDGDDVFDRAVERKIWSQFTCLGLGW</sequence>
<dbReference type="PANTHER" id="PTHR30619">
    <property type="entry name" value="DNA INTERNALIZATION/COMPETENCE PROTEIN COMEC/REC2"/>
    <property type="match status" value="1"/>
</dbReference>
<dbReference type="AlphaFoldDB" id="A0A7W8JYU4"/>
<accession>A0A7W8JYU4</accession>
<feature type="compositionally biased region" description="Polar residues" evidence="1">
    <location>
        <begin position="325"/>
        <end position="340"/>
    </location>
</feature>
<dbReference type="EMBL" id="JACHFL010000021">
    <property type="protein sequence ID" value="MBB5365727.1"/>
    <property type="molecule type" value="Genomic_DNA"/>
</dbReference>
<keyword evidence="3" id="KW-1185">Reference proteome</keyword>
<feature type="region of interest" description="Disordered" evidence="1">
    <location>
        <begin position="319"/>
        <end position="340"/>
    </location>
</feature>
<evidence type="ECO:0008006" key="4">
    <source>
        <dbReference type="Google" id="ProtNLM"/>
    </source>
</evidence>
<organism evidence="2 3">
    <name type="scientific">Deinococcus humi</name>
    <dbReference type="NCBI Taxonomy" id="662880"/>
    <lineage>
        <taxon>Bacteria</taxon>
        <taxon>Thermotogati</taxon>
        <taxon>Deinococcota</taxon>
        <taxon>Deinococci</taxon>
        <taxon>Deinococcales</taxon>
        <taxon>Deinococcaceae</taxon>
        <taxon>Deinococcus</taxon>
    </lineage>
</organism>
<dbReference type="SUPFAM" id="SSF56281">
    <property type="entry name" value="Metallo-hydrolase/oxidoreductase"/>
    <property type="match status" value="1"/>
</dbReference>
<evidence type="ECO:0000256" key="1">
    <source>
        <dbReference type="SAM" id="MobiDB-lite"/>
    </source>
</evidence>
<evidence type="ECO:0000313" key="3">
    <source>
        <dbReference type="Proteomes" id="UP000552709"/>
    </source>
</evidence>
<comment type="caution">
    <text evidence="2">The sequence shown here is derived from an EMBL/GenBank/DDBJ whole genome shotgun (WGS) entry which is preliminary data.</text>
</comment>
<reference evidence="2 3" key="1">
    <citation type="submission" date="2020-08" db="EMBL/GenBank/DDBJ databases">
        <title>Genomic Encyclopedia of Type Strains, Phase IV (KMG-IV): sequencing the most valuable type-strain genomes for metagenomic binning, comparative biology and taxonomic classification.</title>
        <authorList>
            <person name="Goeker M."/>
        </authorList>
    </citation>
    <scope>NUCLEOTIDE SEQUENCE [LARGE SCALE GENOMIC DNA]</scope>
    <source>
        <strain evidence="2 3">DSM 27939</strain>
    </source>
</reference>